<dbReference type="PROSITE" id="PS51257">
    <property type="entry name" value="PROKAR_LIPOPROTEIN"/>
    <property type="match status" value="1"/>
</dbReference>
<gene>
    <name evidence="2" type="ORF">RF007C_05650</name>
</gene>
<organism evidence="2 3">
    <name type="scientific">Ruminococcus flavefaciens 007c</name>
    <dbReference type="NCBI Taxonomy" id="1341157"/>
    <lineage>
        <taxon>Bacteria</taxon>
        <taxon>Bacillati</taxon>
        <taxon>Bacillota</taxon>
        <taxon>Clostridia</taxon>
        <taxon>Eubacteriales</taxon>
        <taxon>Oscillospiraceae</taxon>
        <taxon>Ruminococcus</taxon>
    </lineage>
</organism>
<name>W7UVJ1_RUMFL</name>
<keyword evidence="1" id="KW-0732">Signal</keyword>
<evidence type="ECO:0000313" key="2">
    <source>
        <dbReference type="EMBL" id="EWM55159.1"/>
    </source>
</evidence>
<accession>W7UVJ1</accession>
<feature type="chain" id="PRO_5004904545" description="Lipoprotein" evidence="1">
    <location>
        <begin position="26"/>
        <end position="225"/>
    </location>
</feature>
<evidence type="ECO:0008006" key="4">
    <source>
        <dbReference type="Google" id="ProtNLM"/>
    </source>
</evidence>
<comment type="caution">
    <text evidence="2">The sequence shown here is derived from an EMBL/GenBank/DDBJ whole genome shotgun (WGS) entry which is preliminary data.</text>
</comment>
<sequence length="225" mass="25367">MKIKAKLIPAVIAVFFLFSCTVAPADPSRDLISGMEKRYGDKFTITENAGGGTGLSEHLAVYVSSEKFPDARIYAVHGNFDGKTEDRDNYMAYYLKKDAEDYLHGLAEAVYGECRLVCRPDEKTVLPADITISSSAADMLRSTKVYCSVYLPPEQDISDKEQKLDRLFDSLKADSIRCYLYVAYLSDKDKYSSISDEITMDREFVKTDVRLGMDDSFNITEKQWG</sequence>
<keyword evidence="3" id="KW-1185">Reference proteome</keyword>
<dbReference type="EMBL" id="ATAX01000006">
    <property type="protein sequence ID" value="EWM55159.1"/>
    <property type="molecule type" value="Genomic_DNA"/>
</dbReference>
<reference evidence="2 3" key="1">
    <citation type="journal article" date="2014" name="PLoS ONE">
        <title>Rumen cellulosomics: divergent fiber-degrading strategies revealed by comparative genome-wide analysis of six ruminococcal strains.</title>
        <authorList>
            <person name="Dassa B."/>
            <person name="Borovok I."/>
            <person name="Ruimy-Israeli V."/>
            <person name="Lamed R."/>
            <person name="Flint H.J."/>
            <person name="Duncan S.H."/>
            <person name="Henrissat B."/>
            <person name="Coutinho P."/>
            <person name="Morrison M."/>
            <person name="Mosoni P."/>
            <person name="Yeoman C.J."/>
            <person name="White B.A."/>
            <person name="Bayer E.A."/>
        </authorList>
    </citation>
    <scope>NUCLEOTIDE SEQUENCE [LARGE SCALE GENOMIC DNA]</scope>
    <source>
        <strain evidence="2 3">007c</strain>
    </source>
</reference>
<protein>
    <recommendedName>
        <fullName evidence="4">Lipoprotein</fullName>
    </recommendedName>
</protein>
<dbReference type="AlphaFoldDB" id="W7UVJ1"/>
<dbReference type="OrthoDB" id="1821719at2"/>
<dbReference type="RefSeq" id="WP_037296539.1">
    <property type="nucleotide sequence ID" value="NZ_ATAX01000006.1"/>
</dbReference>
<proteinExistence type="predicted"/>
<evidence type="ECO:0000256" key="1">
    <source>
        <dbReference type="SAM" id="SignalP"/>
    </source>
</evidence>
<evidence type="ECO:0000313" key="3">
    <source>
        <dbReference type="Proteomes" id="UP000019365"/>
    </source>
</evidence>
<feature type="signal peptide" evidence="1">
    <location>
        <begin position="1"/>
        <end position="25"/>
    </location>
</feature>
<dbReference type="Proteomes" id="UP000019365">
    <property type="component" value="Unassembled WGS sequence"/>
</dbReference>
<dbReference type="PATRIC" id="fig|1341157.4.peg.265"/>